<name>A0A174FS68_9FIRM</name>
<protein>
    <submittedName>
        <fullName evidence="1">Uncharacterized protein</fullName>
    </submittedName>
</protein>
<dbReference type="EMBL" id="CYZE01000007">
    <property type="protein sequence ID" value="CUO53063.1"/>
    <property type="molecule type" value="Genomic_DNA"/>
</dbReference>
<proteinExistence type="predicted"/>
<evidence type="ECO:0000313" key="1">
    <source>
        <dbReference type="EMBL" id="CUO53063.1"/>
    </source>
</evidence>
<evidence type="ECO:0000313" key="2">
    <source>
        <dbReference type="Proteomes" id="UP000095651"/>
    </source>
</evidence>
<gene>
    <name evidence="1" type="ORF">ERS852407_03122</name>
</gene>
<sequence length="91" mass="10432">MLTNKPHFLSYCLFSASRYSLGVIPVNCLNTLLKYLGFSYPAIMLIDLEAPCYGSSTMEKPIYGEHYEGVIQFEKASDWIEENNHIFSTRI</sequence>
<dbReference type="AlphaFoldDB" id="A0A174FS68"/>
<organism evidence="1 2">
    <name type="scientific">Hungatella hathewayi</name>
    <dbReference type="NCBI Taxonomy" id="154046"/>
    <lineage>
        <taxon>Bacteria</taxon>
        <taxon>Bacillati</taxon>
        <taxon>Bacillota</taxon>
        <taxon>Clostridia</taxon>
        <taxon>Lachnospirales</taxon>
        <taxon>Lachnospiraceae</taxon>
        <taxon>Hungatella</taxon>
    </lineage>
</organism>
<dbReference type="Proteomes" id="UP000095651">
    <property type="component" value="Unassembled WGS sequence"/>
</dbReference>
<accession>A0A174FS68</accession>
<dbReference type="RefSeq" id="WP_055656538.1">
    <property type="nucleotide sequence ID" value="NZ_CABIXC010000007.1"/>
</dbReference>
<reference evidence="1 2" key="1">
    <citation type="submission" date="2015-09" db="EMBL/GenBank/DDBJ databases">
        <authorList>
            <consortium name="Pathogen Informatics"/>
        </authorList>
    </citation>
    <scope>NUCLEOTIDE SEQUENCE [LARGE SCALE GENOMIC DNA]</scope>
    <source>
        <strain evidence="1 2">2789STDY5608850</strain>
    </source>
</reference>